<keyword evidence="2" id="KW-1185">Reference proteome</keyword>
<protein>
    <submittedName>
        <fullName evidence="1">Uncharacterized protein</fullName>
    </submittedName>
</protein>
<name>A0A2A2F792_9EURY</name>
<evidence type="ECO:0000313" key="1">
    <source>
        <dbReference type="EMBL" id="PAU80808.1"/>
    </source>
</evidence>
<proteinExistence type="predicted"/>
<dbReference type="EMBL" id="NSKC01000011">
    <property type="protein sequence ID" value="PAU80808.1"/>
    <property type="molecule type" value="Genomic_DNA"/>
</dbReference>
<gene>
    <name evidence="1" type="ORF">CK500_14870</name>
</gene>
<organism evidence="1 2">
    <name type="scientific">Halorubrum salipaludis</name>
    <dbReference type="NCBI Taxonomy" id="2032630"/>
    <lineage>
        <taxon>Archaea</taxon>
        <taxon>Methanobacteriati</taxon>
        <taxon>Methanobacteriota</taxon>
        <taxon>Stenosarchaea group</taxon>
        <taxon>Halobacteria</taxon>
        <taxon>Halobacteriales</taxon>
        <taxon>Haloferacaceae</taxon>
        <taxon>Halorubrum</taxon>
    </lineage>
</organism>
<sequence>MIRGIIVFDEIVFECLRNDDVVVGESQLGRDDTLTQLSNRDTKIIVLIGDDEDATDFLDSYLPSTTCLQEFRLR</sequence>
<accession>A0A2A2F792</accession>
<evidence type="ECO:0000313" key="2">
    <source>
        <dbReference type="Proteomes" id="UP000218083"/>
    </source>
</evidence>
<dbReference type="Proteomes" id="UP000218083">
    <property type="component" value="Unassembled WGS sequence"/>
</dbReference>
<reference evidence="1 2" key="1">
    <citation type="submission" date="2017-08" db="EMBL/GenBank/DDBJ databases">
        <title>The strain WRN001 was isolated from Binhai saline alkaline soil, Tianjin, China.</title>
        <authorList>
            <person name="Liu D."/>
            <person name="Zhang G."/>
        </authorList>
    </citation>
    <scope>NUCLEOTIDE SEQUENCE [LARGE SCALE GENOMIC DNA]</scope>
    <source>
        <strain evidence="1 2">WN019</strain>
    </source>
</reference>
<dbReference type="AlphaFoldDB" id="A0A2A2F792"/>
<comment type="caution">
    <text evidence="1">The sequence shown here is derived from an EMBL/GenBank/DDBJ whole genome shotgun (WGS) entry which is preliminary data.</text>
</comment>